<keyword evidence="2" id="KW-1185">Reference proteome</keyword>
<dbReference type="Proteomes" id="UP000694857">
    <property type="component" value="Chromosome 14"/>
</dbReference>
<sequence>MSRRFRNQGVELDGDSKPPRADFGSLCPFPASPTPSPAAPPPVPRSEVVRVPPRTSRIACGAASAPATLSGPSERTSPGDCGSFRLAAAPSSALGHRSPPPADRTSGRCAAPGTGGGDRPCPGEQRMGVASSGQALPCP</sequence>
<name>A0A8B8ZEC4_BALMU</name>
<evidence type="ECO:0000313" key="3">
    <source>
        <dbReference type="RefSeq" id="XP_036730575.1"/>
    </source>
</evidence>
<organism evidence="2 3">
    <name type="scientific">Balaenoptera musculus</name>
    <name type="common">Blue whale</name>
    <dbReference type="NCBI Taxonomy" id="9771"/>
    <lineage>
        <taxon>Eukaryota</taxon>
        <taxon>Metazoa</taxon>
        <taxon>Chordata</taxon>
        <taxon>Craniata</taxon>
        <taxon>Vertebrata</taxon>
        <taxon>Euteleostomi</taxon>
        <taxon>Mammalia</taxon>
        <taxon>Eutheria</taxon>
        <taxon>Laurasiatheria</taxon>
        <taxon>Artiodactyla</taxon>
        <taxon>Whippomorpha</taxon>
        <taxon>Cetacea</taxon>
        <taxon>Mysticeti</taxon>
        <taxon>Balaenopteridae</taxon>
        <taxon>Balaenoptera</taxon>
    </lineage>
</organism>
<proteinExistence type="predicted"/>
<evidence type="ECO:0000313" key="2">
    <source>
        <dbReference type="Proteomes" id="UP000694857"/>
    </source>
</evidence>
<dbReference type="AlphaFoldDB" id="A0A8B8ZEC4"/>
<feature type="compositionally biased region" description="Low complexity" evidence="1">
    <location>
        <begin position="45"/>
        <end position="57"/>
    </location>
</feature>
<accession>A0A8B8ZEC4</accession>
<dbReference type="KEGG" id="bmus:118906856"/>
<gene>
    <name evidence="3" type="primary">LOC118906856</name>
</gene>
<dbReference type="RefSeq" id="XP_036730575.1">
    <property type="nucleotide sequence ID" value="XM_036874680.1"/>
</dbReference>
<protein>
    <submittedName>
        <fullName evidence="3">Translation initiation factor IF-2-like</fullName>
    </submittedName>
</protein>
<dbReference type="GeneID" id="118906856"/>
<reference evidence="3" key="1">
    <citation type="submission" date="2025-08" db="UniProtKB">
        <authorList>
            <consortium name="RefSeq"/>
        </authorList>
    </citation>
    <scope>IDENTIFICATION</scope>
    <source>
        <tissue evidence="3">Epidermis and Blubber</tissue>
    </source>
</reference>
<feature type="region of interest" description="Disordered" evidence="1">
    <location>
        <begin position="1"/>
        <end position="139"/>
    </location>
</feature>
<feature type="compositionally biased region" description="Pro residues" evidence="1">
    <location>
        <begin position="30"/>
        <end position="44"/>
    </location>
</feature>
<evidence type="ECO:0000256" key="1">
    <source>
        <dbReference type="SAM" id="MobiDB-lite"/>
    </source>
</evidence>
<dbReference type="OrthoDB" id="10310086at2759"/>